<reference evidence="1" key="1">
    <citation type="submission" date="2019-04" db="EMBL/GenBank/DDBJ databases">
        <title>Microbes associate with the intestines of laboratory mice.</title>
        <authorList>
            <person name="Navarre W."/>
            <person name="Wong E."/>
            <person name="Huang K."/>
            <person name="Tropini C."/>
            <person name="Ng K."/>
            <person name="Yu B."/>
        </authorList>
    </citation>
    <scope>NUCLEOTIDE SEQUENCE</scope>
    <source>
        <strain evidence="1">NM01_1-7b</strain>
    </source>
</reference>
<sequence length="293" mass="33472">MICEIQRFVQYMEEVRRTSYNTVVSYERDLKKMNQYFMEQGIEEVSQVTAIMLNSYILFQEKQGRKPSTISRSIAALKAFFHYLYQEGLVEADAAEELKAPKVEKKAPMILTEEETVRLLEEAKGGTPKELRDSAMLELLYATGIRVTELISLKVSDVNLQMEYIVCRVGVKERIIPFGTVAKQALELYLEKGRPAMTDQDNPSLFTNCSGQAMSRQGFWKLVKAYGRKAGITRELTPHTLRHSFAVHLVRNGADLHSVKEMLGHSDISTTQMYTQMNSSRVREVYAKAHPRS</sequence>
<proteinExistence type="predicted"/>
<dbReference type="Proteomes" id="UP000304953">
    <property type="component" value="Unassembled WGS sequence"/>
</dbReference>
<dbReference type="EMBL" id="SRYA01000029">
    <property type="protein sequence ID" value="TGY95439.1"/>
    <property type="molecule type" value="Genomic_DNA"/>
</dbReference>
<evidence type="ECO:0000313" key="1">
    <source>
        <dbReference type="EMBL" id="TGY95439.1"/>
    </source>
</evidence>
<gene>
    <name evidence="1" type="primary">xerD</name>
    <name evidence="1" type="ORF">E5329_14840</name>
</gene>
<protein>
    <submittedName>
        <fullName evidence="1">Site-specific tyrosine recombinase XerD</fullName>
    </submittedName>
</protein>
<accession>A0AC61RU61</accession>
<organism evidence="1 2">
    <name type="scientific">Petralouisia muris</name>
    <dbReference type="NCBI Taxonomy" id="3032872"/>
    <lineage>
        <taxon>Bacteria</taxon>
        <taxon>Bacillati</taxon>
        <taxon>Bacillota</taxon>
        <taxon>Clostridia</taxon>
        <taxon>Lachnospirales</taxon>
        <taxon>Lachnospiraceae</taxon>
        <taxon>Petralouisia</taxon>
    </lineage>
</organism>
<keyword evidence="2" id="KW-1185">Reference proteome</keyword>
<name>A0AC61RU61_9FIRM</name>
<comment type="caution">
    <text evidence="1">The sequence shown here is derived from an EMBL/GenBank/DDBJ whole genome shotgun (WGS) entry which is preliminary data.</text>
</comment>
<evidence type="ECO:0000313" key="2">
    <source>
        <dbReference type="Proteomes" id="UP000304953"/>
    </source>
</evidence>